<sequence>LLQILYLPCMLVLGRELHNSSCVKSLKTNCYLVICGLYGAMMMLFTRPVLVNSTHQSMFFSPFIHGHDAEEYVNYPHSIHNISVAIFSCIIYFLVCVVLFSKARSINSSNSRKKIINNTPIFFQVMLICAFNMIGTLIYVYMNFMPTPPAVIVLGQISWQLIHGSPPFIYIILNKSIRNFALKSVGL</sequence>
<keyword evidence="1" id="KW-0812">Transmembrane</keyword>
<dbReference type="Proteomes" id="UP001432322">
    <property type="component" value="Unassembled WGS sequence"/>
</dbReference>
<feature type="transmembrane region" description="Helical" evidence="1">
    <location>
        <begin position="150"/>
        <end position="173"/>
    </location>
</feature>
<feature type="transmembrane region" description="Helical" evidence="1">
    <location>
        <begin position="30"/>
        <end position="50"/>
    </location>
</feature>
<feature type="non-terminal residue" evidence="2">
    <location>
        <position position="1"/>
    </location>
</feature>
<dbReference type="AlphaFoldDB" id="A0AAV5VKB1"/>
<evidence type="ECO:0000256" key="1">
    <source>
        <dbReference type="SAM" id="Phobius"/>
    </source>
</evidence>
<name>A0AAV5VKB1_9BILA</name>
<keyword evidence="1" id="KW-0472">Membrane</keyword>
<accession>A0AAV5VKB1</accession>
<keyword evidence="3" id="KW-1185">Reference proteome</keyword>
<dbReference type="Pfam" id="PF10321">
    <property type="entry name" value="7TM_GPCR_Srt"/>
    <property type="match status" value="1"/>
</dbReference>
<dbReference type="PANTHER" id="PTHR23021">
    <property type="entry name" value="SERPENTINE RECEPTOR, CLASS T"/>
    <property type="match status" value="1"/>
</dbReference>
<feature type="transmembrane region" description="Helical" evidence="1">
    <location>
        <begin position="121"/>
        <end position="144"/>
    </location>
</feature>
<protein>
    <recommendedName>
        <fullName evidence="4">G protein-coupled receptor</fullName>
    </recommendedName>
</protein>
<evidence type="ECO:0008006" key="4">
    <source>
        <dbReference type="Google" id="ProtNLM"/>
    </source>
</evidence>
<dbReference type="PANTHER" id="PTHR23021:SF11">
    <property type="entry name" value="SERPENTINE RECEPTOR, CLASS T"/>
    <property type="match status" value="1"/>
</dbReference>
<evidence type="ECO:0000313" key="2">
    <source>
        <dbReference type="EMBL" id="GMT19803.1"/>
    </source>
</evidence>
<feature type="non-terminal residue" evidence="2">
    <location>
        <position position="187"/>
    </location>
</feature>
<gene>
    <name evidence="2" type="ORF">PFISCL1PPCAC_11100</name>
</gene>
<organism evidence="2 3">
    <name type="scientific">Pristionchus fissidentatus</name>
    <dbReference type="NCBI Taxonomy" id="1538716"/>
    <lineage>
        <taxon>Eukaryota</taxon>
        <taxon>Metazoa</taxon>
        <taxon>Ecdysozoa</taxon>
        <taxon>Nematoda</taxon>
        <taxon>Chromadorea</taxon>
        <taxon>Rhabditida</taxon>
        <taxon>Rhabditina</taxon>
        <taxon>Diplogasteromorpha</taxon>
        <taxon>Diplogasteroidea</taxon>
        <taxon>Neodiplogasteridae</taxon>
        <taxon>Pristionchus</taxon>
    </lineage>
</organism>
<proteinExistence type="predicted"/>
<reference evidence="2" key="1">
    <citation type="submission" date="2023-10" db="EMBL/GenBank/DDBJ databases">
        <title>Genome assembly of Pristionchus species.</title>
        <authorList>
            <person name="Yoshida K."/>
            <person name="Sommer R.J."/>
        </authorList>
    </citation>
    <scope>NUCLEOTIDE SEQUENCE</scope>
    <source>
        <strain evidence="2">RS5133</strain>
    </source>
</reference>
<dbReference type="EMBL" id="BTSY01000003">
    <property type="protein sequence ID" value="GMT19803.1"/>
    <property type="molecule type" value="Genomic_DNA"/>
</dbReference>
<comment type="caution">
    <text evidence="2">The sequence shown here is derived from an EMBL/GenBank/DDBJ whole genome shotgun (WGS) entry which is preliminary data.</text>
</comment>
<feature type="transmembrane region" description="Helical" evidence="1">
    <location>
        <begin position="82"/>
        <end position="100"/>
    </location>
</feature>
<evidence type="ECO:0000313" key="3">
    <source>
        <dbReference type="Proteomes" id="UP001432322"/>
    </source>
</evidence>
<dbReference type="SUPFAM" id="SSF81321">
    <property type="entry name" value="Family A G protein-coupled receptor-like"/>
    <property type="match status" value="1"/>
</dbReference>
<keyword evidence="1" id="KW-1133">Transmembrane helix</keyword>
<dbReference type="InterPro" id="IPR019425">
    <property type="entry name" value="7TM_GPCR_serpentine_rcpt_Srt"/>
</dbReference>